<dbReference type="GO" id="GO:0030246">
    <property type="term" value="F:carbohydrate binding"/>
    <property type="evidence" value="ECO:0007669"/>
    <property type="project" value="InterPro"/>
</dbReference>
<feature type="domain" description="Glycoside hydrolase family 31 N-terminal" evidence="6">
    <location>
        <begin position="47"/>
        <end position="218"/>
    </location>
</feature>
<name>A0A512AS13_9BACT</name>
<dbReference type="Gene3D" id="2.60.40.1760">
    <property type="entry name" value="glycosyl hydrolase (family 31)"/>
    <property type="match status" value="1"/>
</dbReference>
<dbReference type="InterPro" id="IPR048395">
    <property type="entry name" value="Glyco_hydro_31_C"/>
</dbReference>
<dbReference type="SUPFAM" id="SSF51011">
    <property type="entry name" value="Glycosyl hydrolase domain"/>
    <property type="match status" value="1"/>
</dbReference>
<keyword evidence="3 4" id="KW-0326">Glycosidase</keyword>
<dbReference type="Pfam" id="PF13802">
    <property type="entry name" value="Gal_mutarotas_2"/>
    <property type="match status" value="1"/>
</dbReference>
<protein>
    <submittedName>
        <fullName evidence="9">Alpha-glucosidase</fullName>
    </submittedName>
</protein>
<dbReference type="InterPro" id="IPR017853">
    <property type="entry name" value="GH"/>
</dbReference>
<dbReference type="InterPro" id="IPR013780">
    <property type="entry name" value="Glyco_hydro_b"/>
</dbReference>
<evidence type="ECO:0000259" key="8">
    <source>
        <dbReference type="Pfam" id="PF21365"/>
    </source>
</evidence>
<evidence type="ECO:0000256" key="1">
    <source>
        <dbReference type="ARBA" id="ARBA00007806"/>
    </source>
</evidence>
<reference evidence="9 10" key="1">
    <citation type="submission" date="2019-07" db="EMBL/GenBank/DDBJ databases">
        <title>Whole genome shotgun sequence of Adhaeribacter aerolatus NBRC 106133.</title>
        <authorList>
            <person name="Hosoyama A."/>
            <person name="Uohara A."/>
            <person name="Ohji S."/>
            <person name="Ichikawa N."/>
        </authorList>
    </citation>
    <scope>NUCLEOTIDE SEQUENCE [LARGE SCALE GENOMIC DNA]</scope>
    <source>
        <strain evidence="9 10">NBRC 106133</strain>
    </source>
</reference>
<dbReference type="AlphaFoldDB" id="A0A512AS13"/>
<keyword evidence="2 4" id="KW-0378">Hydrolase</keyword>
<proteinExistence type="inferred from homology"/>
<feature type="domain" description="Glycoside hydrolase family 31 TIM barrel" evidence="5">
    <location>
        <begin position="261"/>
        <end position="585"/>
    </location>
</feature>
<evidence type="ECO:0000259" key="6">
    <source>
        <dbReference type="Pfam" id="PF13802"/>
    </source>
</evidence>
<dbReference type="CDD" id="cd14752">
    <property type="entry name" value="GH31_N"/>
    <property type="match status" value="1"/>
</dbReference>
<comment type="similarity">
    <text evidence="1 4">Belongs to the glycosyl hydrolase 31 family.</text>
</comment>
<dbReference type="Pfam" id="PF01055">
    <property type="entry name" value="Glyco_hydro_31_2nd"/>
    <property type="match status" value="1"/>
</dbReference>
<dbReference type="InterPro" id="IPR000322">
    <property type="entry name" value="Glyco_hydro_31_TIM"/>
</dbReference>
<evidence type="ECO:0000313" key="9">
    <source>
        <dbReference type="EMBL" id="GEO02490.1"/>
    </source>
</evidence>
<sequence length="829" mass="96397">MQDPIPESNYMINSLTNRREELFPGKIIEHKQEENKFYFSSANEVTLLVQVLTSRIIRFRYSPDGYFPPDFSYAIDPDFKPEPPKVEFTQKPDSFQLTTELVVCIIQKEGLQIKILDKSGNVINEDEKGYHWEYDLQTGNNTVKMSKWVQSGEHYYGLGDKSCNMNLRGRRLQNWGSDTYGYSRNSDPLYKSIPFYFGLHQKTAYGIFFDNTFRTYFDFAHERSNLTSFWAHGEEMNYYFFYGPGLTEVAEQYALLTGRSAMPPLWALGYQQCKWSYYPESTFKGIAREFRERQIPCDALYLDIDYMDGFRCFTWNKEYFPDPKRMISELAADGFKTVVIIDPGIKIDKNYRVYQEGFQNGYFCRRGDGPYMKGSVWPGLCHFPDYTHPVVREWWADLFEELITVDGVRGVWNDMNEPAVFEQGTFPDDVRFDYDGNPCSHRKAHNIYGMQMARATYMGVKKFCYPNRPLVITRSAFSGTQRFSSTWTGDNVASWDHLWMANIQCQRLSISGMSFVGSDIGGFIETPTGELYIRWLQLGIFHPFCRTHSSGDHGDQEPWSFGPEYTLLAKKFIELRYRLLPYIYTTFWQYVTFGTPMLRPLTFMAQDDTETYHRMAEFGLGDNFLICPITQAEVDGRWLYLPHGTWYYFWDNTIYIGGKEVWAQAPLDRIPFFIRAGSVVPFYPLMQYVGEKEITELTLNLYYTEGSFTSTLYDDGGDGYAYEKGIFTERKFIVTGTQVSLTVSQEIKGAFEPTYTTYKIILHGLPFGPETIRIDGEPLLLDTVVDPELDFEPESQNEKFPVIYVRRDFKTLNIQGIASDPMLPEPEMA</sequence>
<dbReference type="Gene3D" id="2.60.40.1180">
    <property type="entry name" value="Golgi alpha-mannosidase II"/>
    <property type="match status" value="2"/>
</dbReference>
<dbReference type="Proteomes" id="UP000321532">
    <property type="component" value="Unassembled WGS sequence"/>
</dbReference>
<evidence type="ECO:0000259" key="5">
    <source>
        <dbReference type="Pfam" id="PF01055"/>
    </source>
</evidence>
<accession>A0A512AS13</accession>
<feature type="domain" description="DUF5110" evidence="7">
    <location>
        <begin position="696"/>
        <end position="764"/>
    </location>
</feature>
<dbReference type="GO" id="GO:0005975">
    <property type="term" value="P:carbohydrate metabolic process"/>
    <property type="evidence" value="ECO:0007669"/>
    <property type="project" value="InterPro"/>
</dbReference>
<gene>
    <name evidence="9" type="ORF">AAE02nite_01540</name>
</gene>
<feature type="domain" description="Glycosyl hydrolase family 31 C-terminal" evidence="8">
    <location>
        <begin position="594"/>
        <end position="680"/>
    </location>
</feature>
<organism evidence="9 10">
    <name type="scientific">Adhaeribacter aerolatus</name>
    <dbReference type="NCBI Taxonomy" id="670289"/>
    <lineage>
        <taxon>Bacteria</taxon>
        <taxon>Pseudomonadati</taxon>
        <taxon>Bacteroidota</taxon>
        <taxon>Cytophagia</taxon>
        <taxon>Cytophagales</taxon>
        <taxon>Hymenobacteraceae</taxon>
        <taxon>Adhaeribacter</taxon>
    </lineage>
</organism>
<comment type="caution">
    <text evidence="9">The sequence shown here is derived from an EMBL/GenBank/DDBJ whole genome shotgun (WGS) entry which is preliminary data.</text>
</comment>
<dbReference type="InterPro" id="IPR030458">
    <property type="entry name" value="Glyco_hydro_31_AS"/>
</dbReference>
<evidence type="ECO:0000313" key="10">
    <source>
        <dbReference type="Proteomes" id="UP000321532"/>
    </source>
</evidence>
<dbReference type="PANTHER" id="PTHR22762:SF120">
    <property type="entry name" value="HETEROGLYCAN GLUCOSIDASE 1"/>
    <property type="match status" value="1"/>
</dbReference>
<dbReference type="InterPro" id="IPR025887">
    <property type="entry name" value="Glyco_hydro_31_N_dom"/>
</dbReference>
<dbReference type="InterPro" id="IPR033403">
    <property type="entry name" value="DUF5110"/>
</dbReference>
<dbReference type="CDD" id="cd06604">
    <property type="entry name" value="GH31_glucosidase_II_MalA"/>
    <property type="match status" value="1"/>
</dbReference>
<dbReference type="Pfam" id="PF21365">
    <property type="entry name" value="Glyco_hydro_31_3rd"/>
    <property type="match status" value="1"/>
</dbReference>
<dbReference type="SUPFAM" id="SSF51445">
    <property type="entry name" value="(Trans)glycosidases"/>
    <property type="match status" value="1"/>
</dbReference>
<dbReference type="PANTHER" id="PTHR22762">
    <property type="entry name" value="ALPHA-GLUCOSIDASE"/>
    <property type="match status" value="1"/>
</dbReference>
<evidence type="ECO:0000259" key="7">
    <source>
        <dbReference type="Pfam" id="PF17137"/>
    </source>
</evidence>
<evidence type="ECO:0000256" key="4">
    <source>
        <dbReference type="RuleBase" id="RU361185"/>
    </source>
</evidence>
<dbReference type="EMBL" id="BJYS01000001">
    <property type="protein sequence ID" value="GEO02490.1"/>
    <property type="molecule type" value="Genomic_DNA"/>
</dbReference>
<keyword evidence="10" id="KW-1185">Reference proteome</keyword>
<evidence type="ECO:0000256" key="3">
    <source>
        <dbReference type="ARBA" id="ARBA00023295"/>
    </source>
</evidence>
<dbReference type="InterPro" id="IPR011013">
    <property type="entry name" value="Gal_mutarotase_sf_dom"/>
</dbReference>
<dbReference type="SUPFAM" id="SSF74650">
    <property type="entry name" value="Galactose mutarotase-like"/>
    <property type="match status" value="1"/>
</dbReference>
<dbReference type="Gene3D" id="3.20.20.80">
    <property type="entry name" value="Glycosidases"/>
    <property type="match status" value="1"/>
</dbReference>
<dbReference type="GO" id="GO:0004553">
    <property type="term" value="F:hydrolase activity, hydrolyzing O-glycosyl compounds"/>
    <property type="evidence" value="ECO:0007669"/>
    <property type="project" value="InterPro"/>
</dbReference>
<evidence type="ECO:0000256" key="2">
    <source>
        <dbReference type="ARBA" id="ARBA00022801"/>
    </source>
</evidence>
<dbReference type="PROSITE" id="PS00129">
    <property type="entry name" value="GLYCOSYL_HYDROL_F31_1"/>
    <property type="match status" value="1"/>
</dbReference>
<dbReference type="Pfam" id="PF17137">
    <property type="entry name" value="DUF5110"/>
    <property type="match status" value="1"/>
</dbReference>